<gene>
    <name evidence="2" type="ORF">E1212_26605</name>
</gene>
<dbReference type="AlphaFoldDB" id="A0A4R4RDS6"/>
<evidence type="ECO:0000313" key="2">
    <source>
        <dbReference type="EMBL" id="TDC46552.1"/>
    </source>
</evidence>
<reference evidence="2 3" key="1">
    <citation type="submission" date="2019-02" db="EMBL/GenBank/DDBJ databases">
        <title>Draft genome sequences of novel Actinobacteria.</title>
        <authorList>
            <person name="Sahin N."/>
            <person name="Ay H."/>
            <person name="Saygin H."/>
        </authorList>
    </citation>
    <scope>NUCLEOTIDE SEQUENCE [LARGE SCALE GENOMIC DNA]</scope>
    <source>
        <strain evidence="2 3">KC603</strain>
    </source>
</reference>
<dbReference type="RefSeq" id="WP_131988138.1">
    <property type="nucleotide sequence ID" value="NZ_SMKL01000095.1"/>
</dbReference>
<keyword evidence="1" id="KW-0472">Membrane</keyword>
<dbReference type="Proteomes" id="UP000295621">
    <property type="component" value="Unassembled WGS sequence"/>
</dbReference>
<accession>A0A4R4RDS6</accession>
<keyword evidence="1" id="KW-0812">Transmembrane</keyword>
<comment type="caution">
    <text evidence="2">The sequence shown here is derived from an EMBL/GenBank/DDBJ whole genome shotgun (WGS) entry which is preliminary data.</text>
</comment>
<organism evidence="2 3">
    <name type="scientific">Jiangella ureilytica</name>
    <dbReference type="NCBI Taxonomy" id="2530374"/>
    <lineage>
        <taxon>Bacteria</taxon>
        <taxon>Bacillati</taxon>
        <taxon>Actinomycetota</taxon>
        <taxon>Actinomycetes</taxon>
        <taxon>Jiangellales</taxon>
        <taxon>Jiangellaceae</taxon>
        <taxon>Jiangella</taxon>
    </lineage>
</organism>
<name>A0A4R4RDS6_9ACTN</name>
<dbReference type="OrthoDB" id="5194370at2"/>
<protein>
    <submittedName>
        <fullName evidence="2">Membrane-associated oxidoreductase</fullName>
    </submittedName>
</protein>
<evidence type="ECO:0000313" key="3">
    <source>
        <dbReference type="Proteomes" id="UP000295621"/>
    </source>
</evidence>
<keyword evidence="1" id="KW-1133">Transmembrane helix</keyword>
<keyword evidence="3" id="KW-1185">Reference proteome</keyword>
<evidence type="ECO:0000256" key="1">
    <source>
        <dbReference type="SAM" id="Phobius"/>
    </source>
</evidence>
<feature type="transmembrane region" description="Helical" evidence="1">
    <location>
        <begin position="231"/>
        <end position="255"/>
    </location>
</feature>
<feature type="transmembrane region" description="Helical" evidence="1">
    <location>
        <begin position="169"/>
        <end position="186"/>
    </location>
</feature>
<proteinExistence type="predicted"/>
<sequence>MRPLITLHEAVVARRVLMNDLSIATVPAARGRRAVVDLSEMQAGTVELPAGEIAVDLRESEVRTLVMDPTDTSMVMLSGLTFDDPGDADVETALAWLRRDPTGYQHQVYEQLANHYRRSGDDAAARTVLLARLRHRRDLLGTSSLGQLLMKGWGYLQDVTVGFGYRPGLAALWFVGLLVFGTAYFWDRTLDPVEVNVHPTFNPFGYTLDLLIPLLSLGQDNAWDPRGLDLWVAYGLVFCGAVLATTVVAAVTRVLNRR</sequence>
<dbReference type="EMBL" id="SMKL01000095">
    <property type="protein sequence ID" value="TDC46552.1"/>
    <property type="molecule type" value="Genomic_DNA"/>
</dbReference>